<dbReference type="Proteomes" id="UP000710432">
    <property type="component" value="Unassembled WGS sequence"/>
</dbReference>
<organism evidence="10 11">
    <name type="scientific">Microtus ochrogaster</name>
    <name type="common">Prairie vole</name>
    <dbReference type="NCBI Taxonomy" id="79684"/>
    <lineage>
        <taxon>Eukaryota</taxon>
        <taxon>Metazoa</taxon>
        <taxon>Chordata</taxon>
        <taxon>Craniata</taxon>
        <taxon>Vertebrata</taxon>
        <taxon>Euteleostomi</taxon>
        <taxon>Mammalia</taxon>
        <taxon>Eutheria</taxon>
        <taxon>Euarchontoglires</taxon>
        <taxon>Glires</taxon>
        <taxon>Rodentia</taxon>
        <taxon>Myomorpha</taxon>
        <taxon>Muroidea</taxon>
        <taxon>Cricetidae</taxon>
        <taxon>Arvicolinae</taxon>
        <taxon>Microtus</taxon>
    </lineage>
</organism>
<keyword evidence="5" id="KW-0195">Cyclin</keyword>
<keyword evidence="3" id="KW-0597">Phosphoprotein</keyword>
<evidence type="ECO:0000256" key="6">
    <source>
        <dbReference type="ARBA" id="ARBA00023242"/>
    </source>
</evidence>
<keyword evidence="7" id="KW-0131">Cell cycle</keyword>
<keyword evidence="4" id="KW-0132">Cell division</keyword>
<reference evidence="10" key="1">
    <citation type="submission" date="2020-03" db="EMBL/GenBank/DDBJ databases">
        <title>Studies in the Genomics of Life Span.</title>
        <authorList>
            <person name="Glass D."/>
        </authorList>
    </citation>
    <scope>NUCLEOTIDE SEQUENCE</scope>
    <source>
        <strain evidence="10">LTLLF</strain>
        <tissue evidence="10">Muscle</tissue>
    </source>
</reference>
<dbReference type="SUPFAM" id="SSF47954">
    <property type="entry name" value="Cyclin-like"/>
    <property type="match status" value="2"/>
</dbReference>
<evidence type="ECO:0000256" key="2">
    <source>
        <dbReference type="ARBA" id="ARBA00007143"/>
    </source>
</evidence>
<dbReference type="Gene3D" id="1.10.472.10">
    <property type="entry name" value="Cyclin-like"/>
    <property type="match status" value="1"/>
</dbReference>
<feature type="region of interest" description="Disordered" evidence="8">
    <location>
        <begin position="1"/>
        <end position="43"/>
    </location>
</feature>
<protein>
    <submittedName>
        <fullName evidence="10">G1/S-specific cyclin-E2</fullName>
    </submittedName>
</protein>
<evidence type="ECO:0000313" key="10">
    <source>
        <dbReference type="EMBL" id="KAH0517641.1"/>
    </source>
</evidence>
<feature type="domain" description="Cyclin C-terminal" evidence="9">
    <location>
        <begin position="73"/>
        <end position="173"/>
    </location>
</feature>
<evidence type="ECO:0000256" key="7">
    <source>
        <dbReference type="ARBA" id="ARBA00023306"/>
    </source>
</evidence>
<gene>
    <name evidence="10" type="ORF">LTLLF_119630</name>
</gene>
<evidence type="ECO:0000256" key="8">
    <source>
        <dbReference type="SAM" id="MobiDB-lite"/>
    </source>
</evidence>
<dbReference type="GO" id="GO:0005634">
    <property type="term" value="C:nucleus"/>
    <property type="evidence" value="ECO:0007669"/>
    <property type="project" value="UniProtKB-SubCell"/>
</dbReference>
<comment type="caution">
    <text evidence="10">The sequence shown here is derived from an EMBL/GenBank/DDBJ whole genome shotgun (WGS) entry which is preliminary data.</text>
</comment>
<evidence type="ECO:0000256" key="5">
    <source>
        <dbReference type="ARBA" id="ARBA00023127"/>
    </source>
</evidence>
<evidence type="ECO:0000256" key="1">
    <source>
        <dbReference type="ARBA" id="ARBA00004123"/>
    </source>
</evidence>
<comment type="subcellular location">
    <subcellularLocation>
        <location evidence="1">Nucleus</location>
    </subcellularLocation>
</comment>
<dbReference type="SMART" id="SM01332">
    <property type="entry name" value="Cyclin_C"/>
    <property type="match status" value="1"/>
</dbReference>
<evidence type="ECO:0000256" key="4">
    <source>
        <dbReference type="ARBA" id="ARBA00022618"/>
    </source>
</evidence>
<dbReference type="FunFam" id="1.10.472.10:FF:000024">
    <property type="entry name" value="G1/S-specific cyclin-E1"/>
    <property type="match status" value="1"/>
</dbReference>
<comment type="similarity">
    <text evidence="2">Belongs to the cyclin family. Cyclin E subfamily.</text>
</comment>
<name>A0A8J6L0G2_MICOH</name>
<evidence type="ECO:0000256" key="3">
    <source>
        <dbReference type="ARBA" id="ARBA00022553"/>
    </source>
</evidence>
<dbReference type="Pfam" id="PF02984">
    <property type="entry name" value="Cyclin_C"/>
    <property type="match status" value="1"/>
</dbReference>
<dbReference type="InterPro" id="IPR004367">
    <property type="entry name" value="Cyclin_C-dom"/>
</dbReference>
<dbReference type="InterPro" id="IPR036915">
    <property type="entry name" value="Cyclin-like_sf"/>
</dbReference>
<dbReference type="GO" id="GO:0051301">
    <property type="term" value="P:cell division"/>
    <property type="evidence" value="ECO:0007669"/>
    <property type="project" value="UniProtKB-KW"/>
</dbReference>
<evidence type="ECO:0000313" key="11">
    <source>
        <dbReference type="Proteomes" id="UP000710432"/>
    </source>
</evidence>
<dbReference type="AlphaFoldDB" id="A0A8J6L0G2"/>
<sequence length="214" mass="24062">THHSSRLQAKQQHAQPSQPDSPQEAQIIQAKKRKTAQDVKKGKEEISKKHQYEIREIYAPKLQEFAYVTDGACSEVDILKMELNILKLLDLCILAIDSLEFQYRILAAAALCHFTSIEVVKKASGLEWEDISECVDWMAPFVSVVKSVSPVKLKTFKKIAVEDRHSIQTHTNYLALLSEVNYVNTFRKGGQLSPVCNGGIMTPPKSTEKPSIKP</sequence>
<accession>A0A8J6L0G2</accession>
<dbReference type="EMBL" id="JAATJU010014700">
    <property type="protein sequence ID" value="KAH0517641.1"/>
    <property type="molecule type" value="Genomic_DNA"/>
</dbReference>
<feature type="compositionally biased region" description="Polar residues" evidence="8">
    <location>
        <begin position="1"/>
        <end position="26"/>
    </location>
</feature>
<feature type="non-terminal residue" evidence="10">
    <location>
        <position position="1"/>
    </location>
</feature>
<keyword evidence="6" id="KW-0539">Nucleus</keyword>
<evidence type="ECO:0000259" key="9">
    <source>
        <dbReference type="SMART" id="SM01332"/>
    </source>
</evidence>
<proteinExistence type="inferred from homology"/>